<feature type="domain" description="Glycosyl hydrolase family 13 catalytic" evidence="2">
    <location>
        <begin position="23"/>
        <end position="671"/>
    </location>
</feature>
<dbReference type="Gene3D" id="1.10.150.200">
    <property type="entry name" value="Maltooligosyl trehalose synthase, domain 3"/>
    <property type="match status" value="1"/>
</dbReference>
<reference evidence="4" key="1">
    <citation type="submission" date="2020-09" db="EMBL/GenBank/DDBJ databases">
        <title>Whole genome shotgun sequence of Streptomyces cinnamonensis NBRC 15873.</title>
        <authorList>
            <person name="Komaki H."/>
            <person name="Tamura T."/>
        </authorList>
    </citation>
    <scope>NUCLEOTIDE SEQUENCE [LARGE SCALE GENOMIC DNA]</scope>
    <source>
        <strain evidence="4">NBRC 15873</strain>
    </source>
</reference>
<dbReference type="Pfam" id="PF00128">
    <property type="entry name" value="Alpha-amylase"/>
    <property type="match status" value="1"/>
</dbReference>
<dbReference type="InterPro" id="IPR006047">
    <property type="entry name" value="GH13_cat_dom"/>
</dbReference>
<dbReference type="EMBL" id="BNDV01000002">
    <property type="protein sequence ID" value="GHI11935.1"/>
    <property type="molecule type" value="Genomic_DNA"/>
</dbReference>
<feature type="region of interest" description="Disordered" evidence="1">
    <location>
        <begin position="1"/>
        <end position="24"/>
    </location>
</feature>
<dbReference type="SUPFAM" id="SSF51445">
    <property type="entry name" value="(Trans)glycosidases"/>
    <property type="match status" value="1"/>
</dbReference>
<dbReference type="CDD" id="cd11336">
    <property type="entry name" value="AmyAc_MTSase"/>
    <property type="match status" value="1"/>
</dbReference>
<evidence type="ECO:0000313" key="4">
    <source>
        <dbReference type="Proteomes" id="UP000660554"/>
    </source>
</evidence>
<dbReference type="InterPro" id="IPR017853">
    <property type="entry name" value="GH"/>
</dbReference>
<dbReference type="NCBIfam" id="TIGR02401">
    <property type="entry name" value="trehalose_TreY"/>
    <property type="match status" value="1"/>
</dbReference>
<protein>
    <submittedName>
        <fullName evidence="3">Malto-oligosyltrehalose synthase</fullName>
    </submittedName>
</protein>
<name>A0ABQ3NGQ0_STRVG</name>
<dbReference type="Proteomes" id="UP000660554">
    <property type="component" value="Unassembled WGS sequence"/>
</dbReference>
<dbReference type="Gene3D" id="1.10.10.470">
    <property type="entry name" value="Maltooligosyl trehalose synthase, domain 4"/>
    <property type="match status" value="1"/>
</dbReference>
<dbReference type="PANTHER" id="PTHR10357">
    <property type="entry name" value="ALPHA-AMYLASE FAMILY MEMBER"/>
    <property type="match status" value="1"/>
</dbReference>
<dbReference type="Gene3D" id="3.20.20.80">
    <property type="entry name" value="Glycosidases"/>
    <property type="match status" value="1"/>
</dbReference>
<keyword evidence="4" id="KW-1185">Reference proteome</keyword>
<dbReference type="Gene3D" id="3.30.1590.10">
    <property type="entry name" value="Maltooligosyl trehalose synthase, domain 2"/>
    <property type="match status" value="1"/>
</dbReference>
<proteinExistence type="predicted"/>
<evidence type="ECO:0000313" key="3">
    <source>
        <dbReference type="EMBL" id="GHI11935.1"/>
    </source>
</evidence>
<accession>A0ABQ3NGQ0</accession>
<evidence type="ECO:0000256" key="1">
    <source>
        <dbReference type="SAM" id="MobiDB-lite"/>
    </source>
</evidence>
<sequence length="769" mass="82563">MGTYVLMSQPRPTPASESDVPSPVTPASTYRLQLRPEFPFAAAEAAVPYLASLGVSHLHLSPVLEAAPGSAHGYDVTDHSRVRAELGGEAGLRALAGAARAHGLGLVLDIVPNHMAVPTPLRLNRPLWEVLRDGPASPYARWFDIDWEAGGGQVALPLLPGPVDSCDLRVDGGVLRHGEQEFPLREGTAGLPLPELLAAQWYRPAWWRETGTALNYRRFFTISELIGVRVEDPEVFTATHAKVLELVRDGIAQGLRIDHVDGLADPEEYLGRLRAAAGDGCWVVVEKILARHERLPAGWPVAGTTGYDALHRVDGVFTDPVGAAELAARYRESTGLPHWPETARACAREVLTGDLAAELGALERRAGAELAPAVRELLIAFPVYRPYPGEPELPPQALERADELAGPAAVAGVRELLLRDPAFAARFAQTSAALRAKSLEDRAFYRYAPLLSATEVGGEPGRPAVSPEEFHAYCAALARDWPRTGTVLSTHDTKRSADVRARISALSQAPELMADPEGPAGGKTGRDPHLAWVARQTAFGLGRAPEAVPRLADALLKGAREAALHTSWTDRDEEYETDVPGYAPAPLDLPADLAEAARANLLGMALLHLAMPGVPEVYQGAETEYRALVDPDNRRPAHFPGEALARLDAGSAPRDPAEEKLALTAALLRLRRDRPDLFHGYAPVAARGPAAGHLVAFTRAPGLLVAATRLSHRLAASGGWRDTRVDLPPGTWTPVLPPHADRGARSAHSGSAEVTALLEDRPVGVWLRR</sequence>
<comment type="caution">
    <text evidence="3">The sequence shown here is derived from an EMBL/GenBank/DDBJ whole genome shotgun (WGS) entry which is preliminary data.</text>
</comment>
<dbReference type="SMART" id="SM00642">
    <property type="entry name" value="Aamy"/>
    <property type="match status" value="1"/>
</dbReference>
<organism evidence="3 4">
    <name type="scientific">Streptomyces virginiae</name>
    <name type="common">Streptomyces cinnamonensis</name>
    <dbReference type="NCBI Taxonomy" id="1961"/>
    <lineage>
        <taxon>Bacteria</taxon>
        <taxon>Bacillati</taxon>
        <taxon>Actinomycetota</taxon>
        <taxon>Actinomycetes</taxon>
        <taxon>Kitasatosporales</taxon>
        <taxon>Streptomycetaceae</taxon>
        <taxon>Streptomyces</taxon>
    </lineage>
</organism>
<gene>
    <name evidence="3" type="ORF">Scinn_13980</name>
</gene>
<dbReference type="InterPro" id="IPR013797">
    <property type="entry name" value="Maltooligo_trehalose_synth_4"/>
</dbReference>
<evidence type="ECO:0000259" key="2">
    <source>
        <dbReference type="SMART" id="SM00642"/>
    </source>
</evidence>
<dbReference type="PANTHER" id="PTHR10357:SF216">
    <property type="entry name" value="MALTOOLIGOSYL TREHALOSE SYNTHASE-RELATED"/>
    <property type="match status" value="1"/>
</dbReference>
<dbReference type="InterPro" id="IPR012767">
    <property type="entry name" value="Trehalose_TreY"/>
</dbReference>